<dbReference type="Proteomes" id="UP000315440">
    <property type="component" value="Unassembled WGS sequence"/>
</dbReference>
<dbReference type="RefSeq" id="WP_146402090.1">
    <property type="nucleotide sequence ID" value="NZ_SJPQ01000003.1"/>
</dbReference>
<dbReference type="Gene3D" id="2.130.10.10">
    <property type="entry name" value="YVTN repeat-like/Quinoprotein amine dehydrogenase"/>
    <property type="match status" value="1"/>
</dbReference>
<dbReference type="Gene3D" id="1.10.1330.10">
    <property type="entry name" value="Dockerin domain"/>
    <property type="match status" value="1"/>
</dbReference>
<dbReference type="SUPFAM" id="SSF101908">
    <property type="entry name" value="Putative isomerase YbhE"/>
    <property type="match status" value="1"/>
</dbReference>
<dbReference type="InterPro" id="IPR013211">
    <property type="entry name" value="LVIVD"/>
</dbReference>
<feature type="signal peptide" evidence="1">
    <location>
        <begin position="1"/>
        <end position="24"/>
    </location>
</feature>
<dbReference type="InterPro" id="IPR036439">
    <property type="entry name" value="Dockerin_dom_sf"/>
</dbReference>
<dbReference type="SUPFAM" id="SSF63446">
    <property type="entry name" value="Type I dockerin domain"/>
    <property type="match status" value="1"/>
</dbReference>
<keyword evidence="1" id="KW-0732">Signal</keyword>
<evidence type="ECO:0000313" key="3">
    <source>
        <dbReference type="Proteomes" id="UP000315440"/>
    </source>
</evidence>
<name>A0A5C5ZKG1_9BACT</name>
<organism evidence="2 3">
    <name type="scientific">Pseudobythopirellula maris</name>
    <dbReference type="NCBI Taxonomy" id="2527991"/>
    <lineage>
        <taxon>Bacteria</taxon>
        <taxon>Pseudomonadati</taxon>
        <taxon>Planctomycetota</taxon>
        <taxon>Planctomycetia</taxon>
        <taxon>Pirellulales</taxon>
        <taxon>Lacipirellulaceae</taxon>
        <taxon>Pseudobythopirellula</taxon>
    </lineage>
</organism>
<sequence precursor="true">MRFCFSIILLAVLLLGAAAGQAAAHVIDEAVTLGFNGWLAPFGDSGAEEYTDVWAEGNLAYLGTVGSGVAVINLDTGAYESGVLKNPEFVTAYAPAGHADFQDVKVDNGIGYFSGGSGTDIVDLSAASAPALLTRIGAAQGGFPSTKNAAVGGGYLYQVSTTSSEIRVFDVSVPASPSLVRSIDTNDPIGLHDATLQGDRLYVAGAGGGSYVYDVAGVGATEPLLQVAAPTGAATSSVWPTANGDKLVVTHHEPGGELSLWDIASTPTLLDSQSAGDMGFNSYSTSEVAVVGSLAYVAWSQGGLQVVDLDNTEESGMQRAGYYTIVGSGAPTSLTGVRSVYPFLGWDQVLASDTKRGLWRFDSSMLNTHPVGDYNLDGQVDTLDYDTWASHYGSASPYVDGNGDGVVDAADFTVWRDAYTAATATPSAIQAPEPTTYALILLGLLAAVSDRRLTLGRSPQ</sequence>
<gene>
    <name evidence="2" type="ORF">Mal64_32530</name>
</gene>
<dbReference type="PROSITE" id="PS00018">
    <property type="entry name" value="EF_HAND_1"/>
    <property type="match status" value="1"/>
</dbReference>
<dbReference type="EMBL" id="SJPQ01000003">
    <property type="protein sequence ID" value="TWT87710.1"/>
    <property type="molecule type" value="Genomic_DNA"/>
</dbReference>
<evidence type="ECO:0000256" key="1">
    <source>
        <dbReference type="SAM" id="SignalP"/>
    </source>
</evidence>
<accession>A0A5C5ZKG1</accession>
<evidence type="ECO:0000313" key="2">
    <source>
        <dbReference type="EMBL" id="TWT87710.1"/>
    </source>
</evidence>
<dbReference type="GO" id="GO:0000272">
    <property type="term" value="P:polysaccharide catabolic process"/>
    <property type="evidence" value="ECO:0007669"/>
    <property type="project" value="InterPro"/>
</dbReference>
<dbReference type="InterPro" id="IPR018247">
    <property type="entry name" value="EF_Hand_1_Ca_BS"/>
</dbReference>
<reference evidence="2 3" key="1">
    <citation type="submission" date="2019-02" db="EMBL/GenBank/DDBJ databases">
        <title>Deep-cultivation of Planctomycetes and their phenomic and genomic characterization uncovers novel biology.</title>
        <authorList>
            <person name="Wiegand S."/>
            <person name="Jogler M."/>
            <person name="Boedeker C."/>
            <person name="Pinto D."/>
            <person name="Vollmers J."/>
            <person name="Rivas-Marin E."/>
            <person name="Kohn T."/>
            <person name="Peeters S.H."/>
            <person name="Heuer A."/>
            <person name="Rast P."/>
            <person name="Oberbeckmann S."/>
            <person name="Bunk B."/>
            <person name="Jeske O."/>
            <person name="Meyerdierks A."/>
            <person name="Storesund J.E."/>
            <person name="Kallscheuer N."/>
            <person name="Luecker S."/>
            <person name="Lage O.M."/>
            <person name="Pohl T."/>
            <person name="Merkel B.J."/>
            <person name="Hornburger P."/>
            <person name="Mueller R.-W."/>
            <person name="Bruemmer F."/>
            <person name="Labrenz M."/>
            <person name="Spormann A.M."/>
            <person name="Op Den Camp H."/>
            <person name="Overmann J."/>
            <person name="Amann R."/>
            <person name="Jetten M.S.M."/>
            <person name="Mascher T."/>
            <person name="Medema M.H."/>
            <person name="Devos D.P."/>
            <person name="Kaster A.-K."/>
            <person name="Ovreas L."/>
            <person name="Rohde M."/>
            <person name="Galperin M.Y."/>
            <person name="Jogler C."/>
        </authorList>
    </citation>
    <scope>NUCLEOTIDE SEQUENCE [LARGE SCALE GENOMIC DNA]</scope>
    <source>
        <strain evidence="2 3">Mal64</strain>
    </source>
</reference>
<keyword evidence="3" id="KW-1185">Reference proteome</keyword>
<dbReference type="OrthoDB" id="9815940at2"/>
<comment type="caution">
    <text evidence="2">The sequence shown here is derived from an EMBL/GenBank/DDBJ whole genome shotgun (WGS) entry which is preliminary data.</text>
</comment>
<proteinExistence type="predicted"/>
<dbReference type="InterPro" id="IPR015943">
    <property type="entry name" value="WD40/YVTN_repeat-like_dom_sf"/>
</dbReference>
<dbReference type="AlphaFoldDB" id="A0A5C5ZKG1"/>
<dbReference type="Pfam" id="PF08309">
    <property type="entry name" value="LVIVD"/>
    <property type="match status" value="2"/>
</dbReference>
<feature type="chain" id="PRO_5022750077" evidence="1">
    <location>
        <begin position="25"/>
        <end position="460"/>
    </location>
</feature>
<protein>
    <submittedName>
        <fullName evidence="2">LVIVD repeat protein</fullName>
    </submittedName>
</protein>